<reference evidence="3" key="1">
    <citation type="submission" date="2016-06" db="UniProtKB">
        <authorList>
            <consortium name="WormBaseParasite"/>
        </authorList>
    </citation>
    <scope>IDENTIFICATION</scope>
</reference>
<gene>
    <name evidence="1" type="ORF">ECPE_LOCUS6936</name>
</gene>
<evidence type="ECO:0000313" key="2">
    <source>
        <dbReference type="Proteomes" id="UP000272942"/>
    </source>
</evidence>
<protein>
    <submittedName>
        <fullName evidence="3">DNA-directed RNA polymerase</fullName>
    </submittedName>
</protein>
<accession>A0A183AJ01</accession>
<dbReference type="WBParaSite" id="ECPE_0000695001-mRNA-1">
    <property type="protein sequence ID" value="ECPE_0000695001-mRNA-1"/>
    <property type="gene ID" value="ECPE_0000695001"/>
</dbReference>
<evidence type="ECO:0000313" key="3">
    <source>
        <dbReference type="WBParaSite" id="ECPE_0000695001-mRNA-1"/>
    </source>
</evidence>
<reference evidence="1 2" key="2">
    <citation type="submission" date="2018-11" db="EMBL/GenBank/DDBJ databases">
        <authorList>
            <consortium name="Pathogen Informatics"/>
        </authorList>
    </citation>
    <scope>NUCLEOTIDE SEQUENCE [LARGE SCALE GENOMIC DNA]</scope>
    <source>
        <strain evidence="1 2">Egypt</strain>
    </source>
</reference>
<dbReference type="OrthoDB" id="6264413at2759"/>
<name>A0A183AJ01_9TREM</name>
<sequence length="351" mass="40284">MHLELPDYVINRNLIKAVRKNNAVYVKGALNCNPWLRDALFYSEAMVTNVGPFDHTYRPPVYFLNTLFAYAILANSKKVLMALKDLQADIYRSCYVADVLDDGEEPCYRVLELPPIALCQPTDAGLSSAIEVGYDAHGNIIVVTTIYHGNEAEDAVVQYRGYWEFCISARKRTHNAQSINEVTNHIIPIGYDVNILLKQLDLCKLFSRYYYLTVGKGFRNTEYVIRACELFEILLRHGCSFTDRNVTHNMFKALQELIRSPHHSTESRDRLTDILRTIVLLSPDGRALRELESPLLSRVVRSVQTDTLVVRCIRQIRFMLGGQFFLRHVQSLPCSDEVKSLITYGRKRSKR</sequence>
<keyword evidence="2" id="KW-1185">Reference proteome</keyword>
<dbReference type="AlphaFoldDB" id="A0A183AJ01"/>
<dbReference type="Proteomes" id="UP000272942">
    <property type="component" value="Unassembled WGS sequence"/>
</dbReference>
<evidence type="ECO:0000313" key="1">
    <source>
        <dbReference type="EMBL" id="VDP79731.1"/>
    </source>
</evidence>
<dbReference type="EMBL" id="UZAN01043979">
    <property type="protein sequence ID" value="VDP79731.1"/>
    <property type="molecule type" value="Genomic_DNA"/>
</dbReference>
<organism evidence="3">
    <name type="scientific">Echinostoma caproni</name>
    <dbReference type="NCBI Taxonomy" id="27848"/>
    <lineage>
        <taxon>Eukaryota</taxon>
        <taxon>Metazoa</taxon>
        <taxon>Spiralia</taxon>
        <taxon>Lophotrochozoa</taxon>
        <taxon>Platyhelminthes</taxon>
        <taxon>Trematoda</taxon>
        <taxon>Digenea</taxon>
        <taxon>Plagiorchiida</taxon>
        <taxon>Echinostomata</taxon>
        <taxon>Echinostomatoidea</taxon>
        <taxon>Echinostomatidae</taxon>
        <taxon>Echinostoma</taxon>
    </lineage>
</organism>
<proteinExistence type="predicted"/>